<comment type="caution">
    <text evidence="1">The sequence shown here is derived from an EMBL/GenBank/DDBJ whole genome shotgun (WGS) entry which is preliminary data.</text>
</comment>
<evidence type="ECO:0000313" key="1">
    <source>
        <dbReference type="EMBL" id="RDB62520.1"/>
    </source>
</evidence>
<evidence type="ECO:0000313" key="2">
    <source>
        <dbReference type="Proteomes" id="UP000254000"/>
    </source>
</evidence>
<dbReference type="OrthoDB" id="3197373at2"/>
<keyword evidence="2" id="KW-1185">Reference proteome</keyword>
<dbReference type="AlphaFoldDB" id="A0A369LT26"/>
<dbReference type="InterPro" id="IPR007337">
    <property type="entry name" value="RelB/DinJ"/>
</dbReference>
<organism evidence="1 2">
    <name type="scientific">Gordonibacter pamelaeae</name>
    <dbReference type="NCBI Taxonomy" id="471189"/>
    <lineage>
        <taxon>Bacteria</taxon>
        <taxon>Bacillati</taxon>
        <taxon>Actinomycetota</taxon>
        <taxon>Coriobacteriia</taxon>
        <taxon>Eggerthellales</taxon>
        <taxon>Eggerthellaceae</taxon>
        <taxon>Gordonibacter</taxon>
    </lineage>
</organism>
<accession>A0A369LT26</accession>
<sequence length="99" mass="11032">MDDAMVTARMAAEKKRRGASVLTRDGLSASQAINLMYDRLIDEGEADFLFSSDARPGDDAKWAAAARFVDALTSKRSSRFDDMTKAEVRRERLRAKGLM</sequence>
<proteinExistence type="predicted"/>
<dbReference type="GeneID" id="78360713"/>
<dbReference type="Pfam" id="PF04221">
    <property type="entry name" value="RelB"/>
    <property type="match status" value="1"/>
</dbReference>
<dbReference type="Gene3D" id="1.10.1220.10">
    <property type="entry name" value="Met repressor-like"/>
    <property type="match status" value="1"/>
</dbReference>
<dbReference type="Proteomes" id="UP000254000">
    <property type="component" value="Unassembled WGS sequence"/>
</dbReference>
<protein>
    <submittedName>
        <fullName evidence="1">RelB/DinJ family addiction module antitoxin</fullName>
    </submittedName>
</protein>
<dbReference type="EMBL" id="PPTS01000009">
    <property type="protein sequence ID" value="RDB62520.1"/>
    <property type="molecule type" value="Genomic_DNA"/>
</dbReference>
<name>A0A369LT26_9ACTN</name>
<gene>
    <name evidence="1" type="ORF">C1877_13515</name>
</gene>
<reference evidence="1 2" key="1">
    <citation type="journal article" date="2018" name="Elife">
        <title>Discovery and characterization of a prevalent human gut bacterial enzyme sufficient for the inactivation of a family of plant toxins.</title>
        <authorList>
            <person name="Koppel N."/>
            <person name="Bisanz J.E."/>
            <person name="Pandelia M.E."/>
            <person name="Turnbaugh P.J."/>
            <person name="Balskus E.P."/>
        </authorList>
    </citation>
    <scope>NUCLEOTIDE SEQUENCE [LARGE SCALE GENOMIC DNA]</scope>
    <source>
        <strain evidence="1 2">3C</strain>
    </source>
</reference>
<dbReference type="GO" id="GO:0006355">
    <property type="term" value="P:regulation of DNA-templated transcription"/>
    <property type="evidence" value="ECO:0007669"/>
    <property type="project" value="InterPro"/>
</dbReference>
<dbReference type="InterPro" id="IPR013321">
    <property type="entry name" value="Arc_rbn_hlx_hlx"/>
</dbReference>
<dbReference type="RefSeq" id="WP_041239436.1">
    <property type="nucleotide sequence ID" value="NZ_CABMMS010000009.1"/>
</dbReference>